<evidence type="ECO:0000313" key="1">
    <source>
        <dbReference type="EMBL" id="CBI24377.3"/>
    </source>
</evidence>
<accession>D7T1J7</accession>
<dbReference type="PaxDb" id="29760-VIT_06s0009g01270.t01"/>
<reference evidence="2" key="1">
    <citation type="journal article" date="2007" name="Nature">
        <title>The grapevine genome sequence suggests ancestral hexaploidization in major angiosperm phyla.</title>
        <authorList>
            <consortium name="The French-Italian Public Consortium for Grapevine Genome Characterization."/>
            <person name="Jaillon O."/>
            <person name="Aury J.-M."/>
            <person name="Noel B."/>
            <person name="Policriti A."/>
            <person name="Clepet C."/>
            <person name="Casagrande A."/>
            <person name="Choisne N."/>
            <person name="Aubourg S."/>
            <person name="Vitulo N."/>
            <person name="Jubin C."/>
            <person name="Vezzi A."/>
            <person name="Legeai F."/>
            <person name="Hugueney P."/>
            <person name="Dasilva C."/>
            <person name="Horner D."/>
            <person name="Mica E."/>
            <person name="Jublot D."/>
            <person name="Poulain J."/>
            <person name="Bruyere C."/>
            <person name="Billault A."/>
            <person name="Segurens B."/>
            <person name="Gouyvenoux M."/>
            <person name="Ugarte E."/>
            <person name="Cattonaro F."/>
            <person name="Anthouard V."/>
            <person name="Vico V."/>
            <person name="Del Fabbro C."/>
            <person name="Alaux M."/>
            <person name="Di Gaspero G."/>
            <person name="Dumas V."/>
            <person name="Felice N."/>
            <person name="Paillard S."/>
            <person name="Juman I."/>
            <person name="Moroldo M."/>
            <person name="Scalabrin S."/>
            <person name="Canaguier A."/>
            <person name="Le Clainche I."/>
            <person name="Malacrida G."/>
            <person name="Durand E."/>
            <person name="Pesole G."/>
            <person name="Laucou V."/>
            <person name="Chatelet P."/>
            <person name="Merdinoglu D."/>
            <person name="Delledonne M."/>
            <person name="Pezzotti M."/>
            <person name="Lecharny A."/>
            <person name="Scarpelli C."/>
            <person name="Artiguenave F."/>
            <person name="Pe M.E."/>
            <person name="Valle G."/>
            <person name="Morgante M."/>
            <person name="Caboche M."/>
            <person name="Adam-Blondon A.-F."/>
            <person name="Weissenbach J."/>
            <person name="Quetier F."/>
            <person name="Wincker P."/>
        </authorList>
    </citation>
    <scope>NUCLEOTIDE SEQUENCE [LARGE SCALE GENOMIC DNA]</scope>
    <source>
        <strain evidence="2">cv. Pinot noir / PN40024</strain>
    </source>
</reference>
<dbReference type="AlphaFoldDB" id="D7T1J7"/>
<gene>
    <name evidence="1" type="ordered locus">VIT_06s0009g01270</name>
</gene>
<dbReference type="STRING" id="29760.D7T1J7"/>
<keyword evidence="2" id="KW-1185">Reference proteome</keyword>
<dbReference type="EMBL" id="FN595504">
    <property type="protein sequence ID" value="CBI24377.3"/>
    <property type="molecule type" value="Genomic_DNA"/>
</dbReference>
<dbReference type="InParanoid" id="D7T1J7"/>
<dbReference type="HOGENOM" id="CLU_2255124_0_0_1"/>
<sequence>MKRYHRSNILWHHKTSLKHQLSFQLLRKCKKINKHKRTKTDSNTKLYMFNTFLNAFSNAATISKIEVPFPVLKLYTSQLVVGYLMKINIDKVYFPFTQVIYDNV</sequence>
<organism evidence="1 2">
    <name type="scientific">Vitis vinifera</name>
    <name type="common">Grape</name>
    <dbReference type="NCBI Taxonomy" id="29760"/>
    <lineage>
        <taxon>Eukaryota</taxon>
        <taxon>Viridiplantae</taxon>
        <taxon>Streptophyta</taxon>
        <taxon>Embryophyta</taxon>
        <taxon>Tracheophyta</taxon>
        <taxon>Spermatophyta</taxon>
        <taxon>Magnoliopsida</taxon>
        <taxon>eudicotyledons</taxon>
        <taxon>Gunneridae</taxon>
        <taxon>Pentapetalae</taxon>
        <taxon>rosids</taxon>
        <taxon>Vitales</taxon>
        <taxon>Vitaceae</taxon>
        <taxon>Viteae</taxon>
        <taxon>Vitis</taxon>
    </lineage>
</organism>
<proteinExistence type="predicted"/>
<evidence type="ECO:0000313" key="2">
    <source>
        <dbReference type="Proteomes" id="UP000009183"/>
    </source>
</evidence>
<name>D7T1J7_VITVI</name>
<dbReference type="Proteomes" id="UP000009183">
    <property type="component" value="Chromosome 6"/>
</dbReference>
<protein>
    <submittedName>
        <fullName evidence="1">Uncharacterized protein</fullName>
    </submittedName>
</protein>